<proteinExistence type="predicted"/>
<feature type="compositionally biased region" description="Polar residues" evidence="1">
    <location>
        <begin position="46"/>
        <end position="59"/>
    </location>
</feature>
<evidence type="ECO:0000313" key="2">
    <source>
        <dbReference type="EMBL" id="KAK4645312.1"/>
    </source>
</evidence>
<comment type="caution">
    <text evidence="2">The sequence shown here is derived from an EMBL/GenBank/DDBJ whole genome shotgun (WGS) entry which is preliminary data.</text>
</comment>
<gene>
    <name evidence="2" type="ORF">QC761_0031240</name>
</gene>
<keyword evidence="3" id="KW-1185">Reference proteome</keyword>
<sequence>MPTEGTSGKQITRDQPTKRNAAPALRPRVSSSQPLSLRDVQDTRETWSTQKLPTVSDQQIGARGR</sequence>
<feature type="compositionally biased region" description="Polar residues" evidence="1">
    <location>
        <begin position="1"/>
        <end position="10"/>
    </location>
</feature>
<dbReference type="RefSeq" id="XP_062734288.1">
    <property type="nucleotide sequence ID" value="XM_062872260.1"/>
</dbReference>
<protein>
    <submittedName>
        <fullName evidence="2">Uncharacterized protein</fullName>
    </submittedName>
</protein>
<name>A0ABR0FQZ7_9PEZI</name>
<evidence type="ECO:0000313" key="3">
    <source>
        <dbReference type="Proteomes" id="UP001322138"/>
    </source>
</evidence>
<dbReference type="GeneID" id="87891384"/>
<accession>A0ABR0FQZ7</accession>
<evidence type="ECO:0000256" key="1">
    <source>
        <dbReference type="SAM" id="MobiDB-lite"/>
    </source>
</evidence>
<dbReference type="EMBL" id="JAFFGZ010000004">
    <property type="protein sequence ID" value="KAK4645312.1"/>
    <property type="molecule type" value="Genomic_DNA"/>
</dbReference>
<dbReference type="Proteomes" id="UP001322138">
    <property type="component" value="Unassembled WGS sequence"/>
</dbReference>
<reference evidence="2 3" key="1">
    <citation type="journal article" date="2023" name="bioRxiv">
        <title>High-quality genome assemblies of four members of thePodospora anserinaspecies complex.</title>
        <authorList>
            <person name="Ament-Velasquez S.L."/>
            <person name="Vogan A.A."/>
            <person name="Wallerman O."/>
            <person name="Hartmann F."/>
            <person name="Gautier V."/>
            <person name="Silar P."/>
            <person name="Giraud T."/>
            <person name="Johannesson H."/>
        </authorList>
    </citation>
    <scope>NUCLEOTIDE SEQUENCE [LARGE SCALE GENOMIC DNA]</scope>
    <source>
        <strain evidence="2 3">CBS 112042</strain>
    </source>
</reference>
<feature type="region of interest" description="Disordered" evidence="1">
    <location>
        <begin position="1"/>
        <end position="65"/>
    </location>
</feature>
<organism evidence="2 3">
    <name type="scientific">Podospora bellae-mahoneyi</name>
    <dbReference type="NCBI Taxonomy" id="2093777"/>
    <lineage>
        <taxon>Eukaryota</taxon>
        <taxon>Fungi</taxon>
        <taxon>Dikarya</taxon>
        <taxon>Ascomycota</taxon>
        <taxon>Pezizomycotina</taxon>
        <taxon>Sordariomycetes</taxon>
        <taxon>Sordariomycetidae</taxon>
        <taxon>Sordariales</taxon>
        <taxon>Podosporaceae</taxon>
        <taxon>Podospora</taxon>
    </lineage>
</organism>